<dbReference type="PANTHER" id="PTHR46401">
    <property type="entry name" value="GLYCOSYLTRANSFERASE WBBK-RELATED"/>
    <property type="match status" value="1"/>
</dbReference>
<organism evidence="2 3">
    <name type="scientific">Microbacterium terricola</name>
    <dbReference type="NCBI Taxonomy" id="344163"/>
    <lineage>
        <taxon>Bacteria</taxon>
        <taxon>Bacillati</taxon>
        <taxon>Actinomycetota</taxon>
        <taxon>Actinomycetes</taxon>
        <taxon>Micrococcales</taxon>
        <taxon>Microbacteriaceae</taxon>
        <taxon>Microbacterium</taxon>
    </lineage>
</organism>
<dbReference type="Pfam" id="PF13692">
    <property type="entry name" value="Glyco_trans_1_4"/>
    <property type="match status" value="1"/>
</dbReference>
<keyword evidence="3" id="KW-1185">Reference proteome</keyword>
<protein>
    <recommendedName>
        <fullName evidence="4">Glycosyltransferase</fullName>
    </recommendedName>
</protein>
<reference evidence="2 3" key="1">
    <citation type="submission" date="2022-12" db="EMBL/GenBank/DDBJ databases">
        <title>Microbacterium terricola strain KV-448 chromosome, complete genome.</title>
        <authorList>
            <person name="Oshima T."/>
            <person name="Moriya T."/>
            <person name="Bessho Y."/>
        </authorList>
    </citation>
    <scope>NUCLEOTIDE SEQUENCE [LARGE SCALE GENOMIC DNA]</scope>
    <source>
        <strain evidence="2 3">KV-448</strain>
    </source>
</reference>
<dbReference type="EMBL" id="AP027141">
    <property type="protein sequence ID" value="BDV29520.1"/>
    <property type="molecule type" value="Genomic_DNA"/>
</dbReference>
<evidence type="ECO:0000313" key="2">
    <source>
        <dbReference type="EMBL" id="BDV29520.1"/>
    </source>
</evidence>
<proteinExistence type="predicted"/>
<sequence>MVFYPAERDLVAWGDRHARGAAPDRWPYGLDRLGTHFPGLTATNFSPDSSVGLASRRLITAISPTRRPSGPIGITWDENAGALLAITPGLRARFSGVVWLTDSVARAGERPFRAMRRALRRMDAVWVLSTAQVEPLSRFLGPGAPPVHYVRFGVDPDFFAHQSYPDRPLVVSVGGDRDRDPQTLLEALAIVRDARPDVEIVVQSKSGATPPPGITVVPYLTHAELRDLYARASVAVIATRPNLHVSGMTVGLEVMATGRPLVITRTPGMDDYFGGTRAARLVEVGDATALAGETLALLADPESAAASGRAAREHVEAGFTTEHLARRIADVIAAG</sequence>
<dbReference type="Proteomes" id="UP001317779">
    <property type="component" value="Chromosome"/>
</dbReference>
<dbReference type="Gene3D" id="3.40.50.2000">
    <property type="entry name" value="Glycogen Phosphorylase B"/>
    <property type="match status" value="2"/>
</dbReference>
<accession>A0ABM8DVH9</accession>
<gene>
    <name evidence="2" type="ORF">Microterr_01800</name>
</gene>
<evidence type="ECO:0008006" key="4">
    <source>
        <dbReference type="Google" id="ProtNLM"/>
    </source>
</evidence>
<evidence type="ECO:0000256" key="1">
    <source>
        <dbReference type="ARBA" id="ARBA00022679"/>
    </source>
</evidence>
<name>A0ABM8DVH9_9MICO</name>
<dbReference type="SUPFAM" id="SSF53756">
    <property type="entry name" value="UDP-Glycosyltransferase/glycogen phosphorylase"/>
    <property type="match status" value="1"/>
</dbReference>
<dbReference type="CDD" id="cd03801">
    <property type="entry name" value="GT4_PimA-like"/>
    <property type="match status" value="1"/>
</dbReference>
<dbReference type="PANTHER" id="PTHR46401:SF2">
    <property type="entry name" value="GLYCOSYLTRANSFERASE WBBK-RELATED"/>
    <property type="match status" value="1"/>
</dbReference>
<keyword evidence="1" id="KW-0808">Transferase</keyword>
<evidence type="ECO:0000313" key="3">
    <source>
        <dbReference type="Proteomes" id="UP001317779"/>
    </source>
</evidence>